<organism evidence="1 2">
    <name type="scientific">Calothrix parasitica NIES-267</name>
    <dbReference type="NCBI Taxonomy" id="1973488"/>
    <lineage>
        <taxon>Bacteria</taxon>
        <taxon>Bacillati</taxon>
        <taxon>Cyanobacteriota</taxon>
        <taxon>Cyanophyceae</taxon>
        <taxon>Nostocales</taxon>
        <taxon>Calotrichaceae</taxon>
        <taxon>Calothrix</taxon>
    </lineage>
</organism>
<evidence type="ECO:0000313" key="2">
    <source>
        <dbReference type="Proteomes" id="UP000218418"/>
    </source>
</evidence>
<keyword evidence="2" id="KW-1185">Reference proteome</keyword>
<sequence length="247" mass="28903">MSTRNFKRAYNQLEMCMKDLANKNDEIYVPNIVPDSPADYIFICMEPSLGEWAKNRDEAESKLRDGFTNFLDGFNTMVLHFAIRNYLCQDNQTYHLTDLSKGAMLVKDADNNRIERYENWYPLLLHEMNLIASTNVKVFAIGSHVVNFLQKQQFPWDFTQLIHYSGQAVSHWDRVVKEREEDFKRFKDTVTHEDFLNNAKSVIESSKVPLVISESVLKKMCKSNLTLSRFKLMFNYKLIFDAVRSLG</sequence>
<reference evidence="1 2" key="1">
    <citation type="submission" date="2017-06" db="EMBL/GenBank/DDBJ databases">
        <title>Genome sequencing of cyanobaciteial culture collection at National Institute for Environmental Studies (NIES).</title>
        <authorList>
            <person name="Hirose Y."/>
            <person name="Shimura Y."/>
            <person name="Fujisawa T."/>
            <person name="Nakamura Y."/>
            <person name="Kawachi M."/>
        </authorList>
    </citation>
    <scope>NUCLEOTIDE SEQUENCE [LARGE SCALE GENOMIC DNA]</scope>
    <source>
        <strain evidence="1 2">NIES-267</strain>
    </source>
</reference>
<name>A0A1Z4M0W3_9CYAN</name>
<dbReference type="AlphaFoldDB" id="A0A1Z4M0W3"/>
<proteinExistence type="predicted"/>
<accession>A0A1Z4M0W3</accession>
<dbReference type="EMBL" id="AP018227">
    <property type="protein sequence ID" value="BAY87018.1"/>
    <property type="molecule type" value="Genomic_DNA"/>
</dbReference>
<protein>
    <submittedName>
        <fullName evidence="1">Uncharacterized protein</fullName>
    </submittedName>
</protein>
<gene>
    <name evidence="1" type="ORF">NIES267_65290</name>
</gene>
<dbReference type="Proteomes" id="UP000218418">
    <property type="component" value="Chromosome"/>
</dbReference>
<evidence type="ECO:0000313" key="1">
    <source>
        <dbReference type="EMBL" id="BAY87018.1"/>
    </source>
</evidence>